<reference evidence="1" key="1">
    <citation type="submission" date="2023-03" db="EMBL/GenBank/DDBJ databases">
        <title>Massive genome expansion in bonnet fungi (Mycena s.s.) driven by repeated elements and novel gene families across ecological guilds.</title>
        <authorList>
            <consortium name="Lawrence Berkeley National Laboratory"/>
            <person name="Harder C.B."/>
            <person name="Miyauchi S."/>
            <person name="Viragh M."/>
            <person name="Kuo A."/>
            <person name="Thoen E."/>
            <person name="Andreopoulos B."/>
            <person name="Lu D."/>
            <person name="Skrede I."/>
            <person name="Drula E."/>
            <person name="Henrissat B."/>
            <person name="Morin E."/>
            <person name="Kohler A."/>
            <person name="Barry K."/>
            <person name="LaButti K."/>
            <person name="Morin E."/>
            <person name="Salamov A."/>
            <person name="Lipzen A."/>
            <person name="Mereny Z."/>
            <person name="Hegedus B."/>
            <person name="Baldrian P."/>
            <person name="Stursova M."/>
            <person name="Weitz H."/>
            <person name="Taylor A."/>
            <person name="Grigoriev I.V."/>
            <person name="Nagy L.G."/>
            <person name="Martin F."/>
            <person name="Kauserud H."/>
        </authorList>
    </citation>
    <scope>NUCLEOTIDE SEQUENCE</scope>
    <source>
        <strain evidence="1">9144</strain>
    </source>
</reference>
<organism evidence="1 2">
    <name type="scientific">Mycena pura</name>
    <dbReference type="NCBI Taxonomy" id="153505"/>
    <lineage>
        <taxon>Eukaryota</taxon>
        <taxon>Fungi</taxon>
        <taxon>Dikarya</taxon>
        <taxon>Basidiomycota</taxon>
        <taxon>Agaricomycotina</taxon>
        <taxon>Agaricomycetes</taxon>
        <taxon>Agaricomycetidae</taxon>
        <taxon>Agaricales</taxon>
        <taxon>Marasmiineae</taxon>
        <taxon>Mycenaceae</taxon>
        <taxon>Mycena</taxon>
    </lineage>
</organism>
<dbReference type="Proteomes" id="UP001219525">
    <property type="component" value="Unassembled WGS sequence"/>
</dbReference>
<protein>
    <submittedName>
        <fullName evidence="1">Uncharacterized protein</fullName>
    </submittedName>
</protein>
<proteinExistence type="predicted"/>
<evidence type="ECO:0000313" key="1">
    <source>
        <dbReference type="EMBL" id="KAJ7227104.1"/>
    </source>
</evidence>
<comment type="caution">
    <text evidence="1">The sequence shown here is derived from an EMBL/GenBank/DDBJ whole genome shotgun (WGS) entry which is preliminary data.</text>
</comment>
<feature type="non-terminal residue" evidence="1">
    <location>
        <position position="1"/>
    </location>
</feature>
<dbReference type="AlphaFoldDB" id="A0AAD6YR97"/>
<dbReference type="EMBL" id="JARJCW010000003">
    <property type="protein sequence ID" value="KAJ7227104.1"/>
    <property type="molecule type" value="Genomic_DNA"/>
</dbReference>
<accession>A0AAD6YR97</accession>
<name>A0AAD6YR97_9AGAR</name>
<feature type="non-terminal residue" evidence="1">
    <location>
        <position position="86"/>
    </location>
</feature>
<evidence type="ECO:0000313" key="2">
    <source>
        <dbReference type="Proteomes" id="UP001219525"/>
    </source>
</evidence>
<keyword evidence="2" id="KW-1185">Reference proteome</keyword>
<sequence length="86" mass="9982">PVPRLKSLLVETGGRDDLSSVLPPIFCGHMPKLKQLALSYFTSWPKHYFHNLTYLCLYNQRADSFPSTTEFLDFLKYSPRMEELAL</sequence>
<gene>
    <name evidence="1" type="ORF">GGX14DRAFT_314443</name>
</gene>